<dbReference type="EMBL" id="BDME01000001">
    <property type="protein sequence ID" value="GAX87448.1"/>
    <property type="molecule type" value="Genomic_DNA"/>
</dbReference>
<feature type="domain" description="Phosphofructokinase" evidence="16">
    <location>
        <begin position="17"/>
        <end position="288"/>
    </location>
</feature>
<dbReference type="InterPro" id="IPR015912">
    <property type="entry name" value="Phosphofructokinase_CS"/>
</dbReference>
<dbReference type="InterPro" id="IPR022953">
    <property type="entry name" value="ATP_PFK"/>
</dbReference>
<evidence type="ECO:0000256" key="7">
    <source>
        <dbReference type="ARBA" id="ARBA00022679"/>
    </source>
</evidence>
<accession>A0A292YCK9</accession>
<dbReference type="AlphaFoldDB" id="A0A292YCK9"/>
<dbReference type="GO" id="GO:0042802">
    <property type="term" value="F:identical protein binding"/>
    <property type="evidence" value="ECO:0007669"/>
    <property type="project" value="TreeGrafter"/>
</dbReference>
<proteinExistence type="inferred from homology"/>
<dbReference type="InterPro" id="IPR012003">
    <property type="entry name" value="ATP_PFK_prok-type"/>
</dbReference>
<evidence type="ECO:0000256" key="5">
    <source>
        <dbReference type="ARBA" id="ARBA00022490"/>
    </source>
</evidence>
<dbReference type="GO" id="GO:0005945">
    <property type="term" value="C:6-phosphofructokinase complex"/>
    <property type="evidence" value="ECO:0007669"/>
    <property type="project" value="TreeGrafter"/>
</dbReference>
<comment type="subcellular location">
    <subcellularLocation>
        <location evidence="2">Cytoplasm</location>
    </subcellularLocation>
</comment>
<reference evidence="17 18" key="1">
    <citation type="journal article" date="2017" name="Syst. Appl. Microbiol.">
        <title>Lebetimonas natsushimae sp. nov., a novel strictly anaerobic, moderately thermophilic chemoautotroph isolated from a deep-sea hydrothermal vent polychaete nest in the Mid-Okinawa Trough.</title>
        <authorList>
            <person name="Nagata R."/>
            <person name="Takaki Y."/>
            <person name="Tame A."/>
            <person name="Nunoura T."/>
            <person name="Muto H."/>
            <person name="Mino S."/>
            <person name="Sawayama S."/>
            <person name="Takai K."/>
            <person name="Nakagawa S."/>
        </authorList>
    </citation>
    <scope>NUCLEOTIDE SEQUENCE [LARGE SCALE GENOMIC DNA]</scope>
    <source>
        <strain evidence="17 18">HS1857</strain>
    </source>
</reference>
<dbReference type="EC" id="2.7.1.11" evidence="4"/>
<dbReference type="Gene3D" id="3.40.50.460">
    <property type="entry name" value="Phosphofructokinase domain"/>
    <property type="match status" value="1"/>
</dbReference>
<dbReference type="GO" id="GO:0006002">
    <property type="term" value="P:fructose 6-phosphate metabolic process"/>
    <property type="evidence" value="ECO:0007669"/>
    <property type="project" value="InterPro"/>
</dbReference>
<evidence type="ECO:0000256" key="9">
    <source>
        <dbReference type="ARBA" id="ARBA00022741"/>
    </source>
</evidence>
<dbReference type="PIRSF" id="PIRSF000532">
    <property type="entry name" value="ATP_PFK_prok"/>
    <property type="match status" value="1"/>
</dbReference>
<dbReference type="Pfam" id="PF00365">
    <property type="entry name" value="PFK"/>
    <property type="match status" value="1"/>
</dbReference>
<evidence type="ECO:0000256" key="6">
    <source>
        <dbReference type="ARBA" id="ARBA00022533"/>
    </source>
</evidence>
<dbReference type="GO" id="GO:0016208">
    <property type="term" value="F:AMP binding"/>
    <property type="evidence" value="ECO:0007669"/>
    <property type="project" value="TreeGrafter"/>
</dbReference>
<keyword evidence="10 17" id="KW-0418">Kinase</keyword>
<dbReference type="GO" id="GO:0048029">
    <property type="term" value="F:monosaccharide binding"/>
    <property type="evidence" value="ECO:0007669"/>
    <property type="project" value="TreeGrafter"/>
</dbReference>
<dbReference type="GO" id="GO:0003872">
    <property type="term" value="F:6-phosphofructokinase activity"/>
    <property type="evidence" value="ECO:0007669"/>
    <property type="project" value="UniProtKB-EC"/>
</dbReference>
<keyword evidence="13" id="KW-0324">Glycolysis</keyword>
<keyword evidence="8" id="KW-0479">Metal-binding</keyword>
<evidence type="ECO:0000313" key="17">
    <source>
        <dbReference type="EMBL" id="GAX87448.1"/>
    </source>
</evidence>
<evidence type="ECO:0000256" key="2">
    <source>
        <dbReference type="ARBA" id="ARBA00004496"/>
    </source>
</evidence>
<dbReference type="GO" id="GO:0005524">
    <property type="term" value="F:ATP binding"/>
    <property type="evidence" value="ECO:0007669"/>
    <property type="project" value="UniProtKB-KW"/>
</dbReference>
<dbReference type="UniPathway" id="UPA00109">
    <property type="reaction ID" value="UER00182"/>
</dbReference>
<sequence length="335" mass="37995">MNNVKLIIKIIQGEIMNIAILTSGGDSSGMNNAIKKFVEYSYEKGYTPYFIYRGLEGLIDGKIKKATYKDVSGIIYRGGTIIKSSRSKRWYDKNYRKTAYENLKKHNIDALIILGGDGSFRALKVFYNEFKIPFMGIPATIDNDIALNEYSIGVDTALNIIREAVDDIRDTASSFSRAFVIETMGRECGYLALVSAIANGAEMCLIPEVEFNLKNLKKRYLKEIKEGRDYFIAIVAEGLKISAKIKEWFDSEIGFESRLTVLGHIQRGGAPTVIERLRASEFIVNALDNIEKTPNKIVTYYDDKFVLRDLEEIENSTYRLDEKLLKLAYPLMGKE</sequence>
<dbReference type="GO" id="GO:0030388">
    <property type="term" value="P:fructose 1,6-bisphosphate metabolic process"/>
    <property type="evidence" value="ECO:0007669"/>
    <property type="project" value="TreeGrafter"/>
</dbReference>
<keyword evidence="6" id="KW-0021">Allosteric enzyme</keyword>
<dbReference type="PANTHER" id="PTHR13697:SF4">
    <property type="entry name" value="ATP-DEPENDENT 6-PHOSPHOFRUCTOKINASE"/>
    <property type="match status" value="1"/>
</dbReference>
<keyword evidence="11" id="KW-0067">ATP-binding</keyword>
<keyword evidence="9" id="KW-0547">Nucleotide-binding</keyword>
<dbReference type="InterPro" id="IPR000023">
    <property type="entry name" value="Phosphofructokinase_dom"/>
</dbReference>
<organism evidence="17 18">
    <name type="scientific">Lebetimonas natsushimae</name>
    <dbReference type="NCBI Taxonomy" id="1936991"/>
    <lineage>
        <taxon>Bacteria</taxon>
        <taxon>Pseudomonadati</taxon>
        <taxon>Campylobacterota</taxon>
        <taxon>Epsilonproteobacteria</taxon>
        <taxon>Nautiliales</taxon>
        <taxon>Nautiliaceae</taxon>
        <taxon>Lebetimonas</taxon>
    </lineage>
</organism>
<protein>
    <recommendedName>
        <fullName evidence="4">6-phosphofructokinase</fullName>
        <ecNumber evidence="4">2.7.1.11</ecNumber>
    </recommendedName>
</protein>
<evidence type="ECO:0000256" key="14">
    <source>
        <dbReference type="ARBA" id="ARBA00038478"/>
    </source>
</evidence>
<evidence type="ECO:0000256" key="4">
    <source>
        <dbReference type="ARBA" id="ARBA00012055"/>
    </source>
</evidence>
<dbReference type="PANTHER" id="PTHR13697">
    <property type="entry name" value="PHOSPHOFRUCTOKINASE"/>
    <property type="match status" value="1"/>
</dbReference>
<dbReference type="FunFam" id="3.40.50.460:FF:000002">
    <property type="entry name" value="ATP-dependent 6-phosphofructokinase"/>
    <property type="match status" value="1"/>
</dbReference>
<dbReference type="Proteomes" id="UP000217944">
    <property type="component" value="Unassembled WGS sequence"/>
</dbReference>
<evidence type="ECO:0000256" key="15">
    <source>
        <dbReference type="ARBA" id="ARBA00048070"/>
    </source>
</evidence>
<evidence type="ECO:0000256" key="12">
    <source>
        <dbReference type="ARBA" id="ARBA00022842"/>
    </source>
</evidence>
<dbReference type="InterPro" id="IPR035966">
    <property type="entry name" value="PKF_sf"/>
</dbReference>
<comment type="similarity">
    <text evidence="14">Belongs to the phosphofructokinase type A (PFKA) family.</text>
</comment>
<evidence type="ECO:0000259" key="16">
    <source>
        <dbReference type="Pfam" id="PF00365"/>
    </source>
</evidence>
<keyword evidence="12" id="KW-0460">Magnesium</keyword>
<evidence type="ECO:0000256" key="13">
    <source>
        <dbReference type="ARBA" id="ARBA00023152"/>
    </source>
</evidence>
<keyword evidence="5" id="KW-0963">Cytoplasm</keyword>
<evidence type="ECO:0000313" key="18">
    <source>
        <dbReference type="Proteomes" id="UP000217944"/>
    </source>
</evidence>
<keyword evidence="7 17" id="KW-0808">Transferase</keyword>
<dbReference type="GO" id="GO:0070095">
    <property type="term" value="F:fructose-6-phosphate binding"/>
    <property type="evidence" value="ECO:0007669"/>
    <property type="project" value="TreeGrafter"/>
</dbReference>
<evidence type="ECO:0000256" key="10">
    <source>
        <dbReference type="ARBA" id="ARBA00022777"/>
    </source>
</evidence>
<comment type="cofactor">
    <cofactor evidence="1">
        <name>Mg(2+)</name>
        <dbReference type="ChEBI" id="CHEBI:18420"/>
    </cofactor>
</comment>
<comment type="catalytic activity">
    <reaction evidence="15">
        <text>beta-D-fructose 6-phosphate + ATP = beta-D-fructose 1,6-bisphosphate + ADP + H(+)</text>
        <dbReference type="Rhea" id="RHEA:16109"/>
        <dbReference type="ChEBI" id="CHEBI:15378"/>
        <dbReference type="ChEBI" id="CHEBI:30616"/>
        <dbReference type="ChEBI" id="CHEBI:32966"/>
        <dbReference type="ChEBI" id="CHEBI:57634"/>
        <dbReference type="ChEBI" id="CHEBI:456216"/>
        <dbReference type="EC" id="2.7.1.11"/>
    </reaction>
</comment>
<evidence type="ECO:0000256" key="3">
    <source>
        <dbReference type="ARBA" id="ARBA00004679"/>
    </source>
</evidence>
<comment type="pathway">
    <text evidence="3">Carbohydrate degradation; glycolysis; D-glyceraldehyde 3-phosphate and glycerone phosphate from D-glucose: step 3/4.</text>
</comment>
<name>A0A292YCK9_9BACT</name>
<dbReference type="PROSITE" id="PS00433">
    <property type="entry name" value="PHOSPHOFRUCTOKINASE"/>
    <property type="match status" value="1"/>
</dbReference>
<keyword evidence="18" id="KW-1185">Reference proteome</keyword>
<dbReference type="GO" id="GO:0061621">
    <property type="term" value="P:canonical glycolysis"/>
    <property type="evidence" value="ECO:0007669"/>
    <property type="project" value="TreeGrafter"/>
</dbReference>
<gene>
    <name evidence="17" type="ORF">LNAT_P0744</name>
</gene>
<evidence type="ECO:0000256" key="1">
    <source>
        <dbReference type="ARBA" id="ARBA00001946"/>
    </source>
</evidence>
<dbReference type="SUPFAM" id="SSF53784">
    <property type="entry name" value="Phosphofructokinase"/>
    <property type="match status" value="1"/>
</dbReference>
<evidence type="ECO:0000256" key="11">
    <source>
        <dbReference type="ARBA" id="ARBA00022840"/>
    </source>
</evidence>
<dbReference type="PRINTS" id="PR00476">
    <property type="entry name" value="PHFRCTKINASE"/>
</dbReference>
<evidence type="ECO:0000256" key="8">
    <source>
        <dbReference type="ARBA" id="ARBA00022723"/>
    </source>
</evidence>
<dbReference type="GO" id="GO:0046872">
    <property type="term" value="F:metal ion binding"/>
    <property type="evidence" value="ECO:0007669"/>
    <property type="project" value="UniProtKB-KW"/>
</dbReference>
<dbReference type="NCBIfam" id="NF002872">
    <property type="entry name" value="PRK03202.1"/>
    <property type="match status" value="1"/>
</dbReference>
<dbReference type="Gene3D" id="3.40.50.450">
    <property type="match status" value="1"/>
</dbReference>
<comment type="caution">
    <text evidence="17">The sequence shown here is derived from an EMBL/GenBank/DDBJ whole genome shotgun (WGS) entry which is preliminary data.</text>
</comment>